<evidence type="ECO:0000256" key="4">
    <source>
        <dbReference type="ARBA" id="ARBA00023088"/>
    </source>
</evidence>
<keyword evidence="1" id="KW-0134">Cell wall</keyword>
<sequence length="513" mass="53424">MLKSSAGRWLAGLGVAGVFIAASAAPAAADPVDDVTLYFPDTNVALGDQGKTVAAKLFTQVNSQFHDATVRYDYRSLVGKVKVEADGCETPEEGVLLCSEHSPVYVDQTYGASLTELNISATAEAKAGDAGDLKISFRVGKLEKATYTSRLQVGEGVDLAAGPDAEFDVKPGDSFEAPLTVINAGETTVDAVVAYFDNDYSIRAVGQYSNCLYADERLVACEFDEKIPAGEARSVTLDYQLGKDTYAPGSQYGNARFMTPADFENLIKQRARAGAKAAAHGKGPKLGLTEASAKIARSVQTDTDGGNDFWNMSINVGGRNGADLEAIGAELTGKVGAEITARVGFRNNGPATLDRKHSDSEVTFVDITLPAGTKAVKVPKNCAPFKGDGTKLTDGGKPGAPAYRCFPGTFAKAGEELTNDLRLRIEEIVPGASGTVRINAPCECTGGFKDDLKPANDTAKILLTTTGGQGGSDGDGGSLPITGESTALIAGIGALLLAAGVGGFVLARRRKTR</sequence>
<dbReference type="NCBIfam" id="TIGR01167">
    <property type="entry name" value="LPXTG_anchor"/>
    <property type="match status" value="1"/>
</dbReference>
<dbReference type="Proteomes" id="UP001597053">
    <property type="component" value="Unassembled WGS sequence"/>
</dbReference>
<feature type="domain" description="Gram-positive cocci surface proteins LPxTG" evidence="7">
    <location>
        <begin position="479"/>
        <end position="513"/>
    </location>
</feature>
<proteinExistence type="predicted"/>
<keyword evidence="5" id="KW-0472">Membrane</keyword>
<organism evidence="8 9">
    <name type="scientific">Micromonospora azadirachtae</name>
    <dbReference type="NCBI Taxonomy" id="1970735"/>
    <lineage>
        <taxon>Bacteria</taxon>
        <taxon>Bacillati</taxon>
        <taxon>Actinomycetota</taxon>
        <taxon>Actinomycetes</taxon>
        <taxon>Micromonosporales</taxon>
        <taxon>Micromonosporaceae</taxon>
        <taxon>Micromonospora</taxon>
    </lineage>
</organism>
<keyword evidence="5" id="KW-1133">Transmembrane helix</keyword>
<dbReference type="EMBL" id="JBHTHM010000579">
    <property type="protein sequence ID" value="MFD0784868.1"/>
    <property type="molecule type" value="Genomic_DNA"/>
</dbReference>
<accession>A0ABW3A1W5</accession>
<evidence type="ECO:0000256" key="6">
    <source>
        <dbReference type="SAM" id="SignalP"/>
    </source>
</evidence>
<keyword evidence="3 6" id="KW-0732">Signal</keyword>
<evidence type="ECO:0000256" key="5">
    <source>
        <dbReference type="SAM" id="Phobius"/>
    </source>
</evidence>
<evidence type="ECO:0000259" key="7">
    <source>
        <dbReference type="PROSITE" id="PS50847"/>
    </source>
</evidence>
<feature type="transmembrane region" description="Helical" evidence="5">
    <location>
        <begin position="487"/>
        <end position="507"/>
    </location>
</feature>
<comment type="caution">
    <text evidence="8">The sequence shown here is derived from an EMBL/GenBank/DDBJ whole genome shotgun (WGS) entry which is preliminary data.</text>
</comment>
<name>A0ABW3A1W5_9ACTN</name>
<feature type="chain" id="PRO_5046439917" evidence="6">
    <location>
        <begin position="25"/>
        <end position="513"/>
    </location>
</feature>
<evidence type="ECO:0000256" key="1">
    <source>
        <dbReference type="ARBA" id="ARBA00022512"/>
    </source>
</evidence>
<keyword evidence="5" id="KW-0812">Transmembrane</keyword>
<feature type="non-terminal residue" evidence="8">
    <location>
        <position position="513"/>
    </location>
</feature>
<evidence type="ECO:0000313" key="8">
    <source>
        <dbReference type="EMBL" id="MFD0784868.1"/>
    </source>
</evidence>
<evidence type="ECO:0000313" key="9">
    <source>
        <dbReference type="Proteomes" id="UP001597053"/>
    </source>
</evidence>
<dbReference type="InterPro" id="IPR019931">
    <property type="entry name" value="LPXTG_anchor"/>
</dbReference>
<protein>
    <submittedName>
        <fullName evidence="8">LPXTG cell wall anchor domain-containing protein</fullName>
    </submittedName>
</protein>
<reference evidence="9" key="1">
    <citation type="journal article" date="2019" name="Int. J. Syst. Evol. Microbiol.">
        <title>The Global Catalogue of Microorganisms (GCM) 10K type strain sequencing project: providing services to taxonomists for standard genome sequencing and annotation.</title>
        <authorList>
            <consortium name="The Broad Institute Genomics Platform"/>
            <consortium name="The Broad Institute Genome Sequencing Center for Infectious Disease"/>
            <person name="Wu L."/>
            <person name="Ma J."/>
        </authorList>
    </citation>
    <scope>NUCLEOTIDE SEQUENCE [LARGE SCALE GENOMIC DNA]</scope>
    <source>
        <strain evidence="9">JCM 32148</strain>
    </source>
</reference>
<gene>
    <name evidence="8" type="ORF">ACFQZ8_13245</name>
</gene>
<dbReference type="PROSITE" id="PS50847">
    <property type="entry name" value="GRAM_POS_ANCHORING"/>
    <property type="match status" value="1"/>
</dbReference>
<feature type="signal peptide" evidence="6">
    <location>
        <begin position="1"/>
        <end position="24"/>
    </location>
</feature>
<keyword evidence="4" id="KW-0572">Peptidoglycan-anchor</keyword>
<evidence type="ECO:0000256" key="2">
    <source>
        <dbReference type="ARBA" id="ARBA00022525"/>
    </source>
</evidence>
<keyword evidence="2" id="KW-0964">Secreted</keyword>
<keyword evidence="9" id="KW-1185">Reference proteome</keyword>
<evidence type="ECO:0000256" key="3">
    <source>
        <dbReference type="ARBA" id="ARBA00022729"/>
    </source>
</evidence>